<comment type="caution">
    <text evidence="3">The sequence shown here is derived from an EMBL/GenBank/DDBJ whole genome shotgun (WGS) entry which is preliminary data.</text>
</comment>
<organism evidence="3 4">
    <name type="scientific">Tistrella arctica</name>
    <dbReference type="NCBI Taxonomy" id="3133430"/>
    <lineage>
        <taxon>Bacteria</taxon>
        <taxon>Pseudomonadati</taxon>
        <taxon>Pseudomonadota</taxon>
        <taxon>Alphaproteobacteria</taxon>
        <taxon>Geminicoccales</taxon>
        <taxon>Geminicoccaceae</taxon>
        <taxon>Tistrella</taxon>
    </lineage>
</organism>
<dbReference type="NCBIfam" id="TIGR03510">
    <property type="entry name" value="XapX"/>
    <property type="match status" value="1"/>
</dbReference>
<protein>
    <submittedName>
        <fullName evidence="3">DUF1427 family protein</fullName>
    </submittedName>
</protein>
<evidence type="ECO:0000313" key="4">
    <source>
        <dbReference type="Proteomes" id="UP001413721"/>
    </source>
</evidence>
<keyword evidence="2" id="KW-1133">Transmembrane helix</keyword>
<keyword evidence="2" id="KW-0472">Membrane</keyword>
<evidence type="ECO:0000256" key="1">
    <source>
        <dbReference type="SAM" id="MobiDB-lite"/>
    </source>
</evidence>
<feature type="compositionally biased region" description="Pro residues" evidence="1">
    <location>
        <begin position="87"/>
        <end position="97"/>
    </location>
</feature>
<accession>A0ABU9YGT7</accession>
<dbReference type="EMBL" id="JBBKTW010000002">
    <property type="protein sequence ID" value="MEN2988004.1"/>
    <property type="molecule type" value="Genomic_DNA"/>
</dbReference>
<evidence type="ECO:0000313" key="3">
    <source>
        <dbReference type="EMBL" id="MEN2988004.1"/>
    </source>
</evidence>
<sequence>MADIRSYAMALGAGLLVGVVYSMLHVRSPAPPVIALIGLLGILLGEQVVPLAKRVIGGETLTVSSISQTCAAHVLGDLPSGGTGAHPTPPCDPDPRG</sequence>
<dbReference type="Pfam" id="PF07235">
    <property type="entry name" value="DUF1427"/>
    <property type="match status" value="1"/>
</dbReference>
<feature type="region of interest" description="Disordered" evidence="1">
    <location>
        <begin position="78"/>
        <end position="97"/>
    </location>
</feature>
<keyword evidence="4" id="KW-1185">Reference proteome</keyword>
<feature type="transmembrane region" description="Helical" evidence="2">
    <location>
        <begin position="7"/>
        <end position="24"/>
    </location>
</feature>
<gene>
    <name evidence="3" type="ORF">WG926_06790</name>
</gene>
<keyword evidence="2" id="KW-0812">Transmembrane</keyword>
<proteinExistence type="predicted"/>
<dbReference type="InterPro" id="IPR020017">
    <property type="entry name" value="XapX_domain"/>
</dbReference>
<evidence type="ECO:0000256" key="2">
    <source>
        <dbReference type="SAM" id="Phobius"/>
    </source>
</evidence>
<reference evidence="3 4" key="1">
    <citation type="submission" date="2024-03" db="EMBL/GenBank/DDBJ databases">
        <title>High-quality draft genome sequencing of Tistrella sp. BH-R2-4.</title>
        <authorList>
            <person name="Dong C."/>
        </authorList>
    </citation>
    <scope>NUCLEOTIDE SEQUENCE [LARGE SCALE GENOMIC DNA]</scope>
    <source>
        <strain evidence="3 4">BH-R2-4</strain>
    </source>
</reference>
<dbReference type="InterPro" id="IPR009872">
    <property type="entry name" value="DUF1427"/>
</dbReference>
<dbReference type="Proteomes" id="UP001413721">
    <property type="component" value="Unassembled WGS sequence"/>
</dbReference>
<name>A0ABU9YGT7_9PROT</name>
<feature type="transmembrane region" description="Helical" evidence="2">
    <location>
        <begin position="30"/>
        <end position="49"/>
    </location>
</feature>